<evidence type="ECO:0000313" key="1">
    <source>
        <dbReference type="EMBL" id="AUX77105.1"/>
    </source>
</evidence>
<gene>
    <name evidence="1" type="ORF">NXT3_CH02544</name>
</gene>
<evidence type="ECO:0000313" key="2">
    <source>
        <dbReference type="Proteomes" id="UP000239340"/>
    </source>
</evidence>
<dbReference type="SUPFAM" id="SSF53335">
    <property type="entry name" value="S-adenosyl-L-methionine-dependent methyltransferases"/>
    <property type="match status" value="1"/>
</dbReference>
<dbReference type="EMBL" id="CP024307">
    <property type="protein sequence ID" value="AUX77105.1"/>
    <property type="molecule type" value="Genomic_DNA"/>
</dbReference>
<protein>
    <recommendedName>
        <fullName evidence="3">DUF3052 domain-containing protein</fullName>
    </recommendedName>
</protein>
<accession>A0A2L0H6J1</accession>
<name>A0A2L0H6J1_RHIFR</name>
<reference evidence="1 2" key="1">
    <citation type="submission" date="2017-10" db="EMBL/GenBank/DDBJ databases">
        <title>Analysis of the genome sequences of Rhizobium populations associated to common bean (phaseolus vulgaris).</title>
        <authorList>
            <person name="Bustos P."/>
            <person name="Santamaria R.I."/>
            <person name="Miranda-Sanchez F."/>
            <person name="Perez-Carrascal O."/>
            <person name="Juarez S."/>
            <person name="Lozano L."/>
            <person name="Martinez-Flores I."/>
            <person name="Vinuesa P."/>
            <person name="Martinez-Romero E."/>
            <person name="Cevallos M.A."/>
            <person name="Romero D."/>
            <person name="Davila G."/>
            <person name="Gonzalez V."/>
        </authorList>
    </citation>
    <scope>NUCLEOTIDE SEQUENCE [LARGE SCALE GENOMIC DNA]</scope>
    <source>
        <strain evidence="1 2">NXT3</strain>
    </source>
</reference>
<dbReference type="AlphaFoldDB" id="A0A2L0H6J1"/>
<dbReference type="RefSeq" id="WP_104839481.1">
    <property type="nucleotide sequence ID" value="NZ_CP024307.1"/>
</dbReference>
<dbReference type="Proteomes" id="UP000239340">
    <property type="component" value="Chromosome"/>
</dbReference>
<proteinExistence type="predicted"/>
<sequence>MRRDDAERIETHMHAAGYSGTPLQKKLGLRGGQAALLLYVPEHLQEIAAFPGFAHLVTSIEGTVSRRFDYIHSFDTKRAGLEARATALARRLKPDGMLWVSWPKRASGVATTLTEDALRDIFLPLGLVDVKVCAVDAVWSGLKFMFRKEIRASL</sequence>
<evidence type="ECO:0008006" key="3">
    <source>
        <dbReference type="Google" id="ProtNLM"/>
    </source>
</evidence>
<dbReference type="InterPro" id="IPR029063">
    <property type="entry name" value="SAM-dependent_MTases_sf"/>
</dbReference>
<organism evidence="1 2">
    <name type="scientific">Rhizobium fredii</name>
    <name type="common">Sinorhizobium fredii</name>
    <dbReference type="NCBI Taxonomy" id="380"/>
    <lineage>
        <taxon>Bacteria</taxon>
        <taxon>Pseudomonadati</taxon>
        <taxon>Pseudomonadota</taxon>
        <taxon>Alphaproteobacteria</taxon>
        <taxon>Hyphomicrobiales</taxon>
        <taxon>Rhizobiaceae</taxon>
        <taxon>Sinorhizobium/Ensifer group</taxon>
        <taxon>Sinorhizobium</taxon>
    </lineage>
</organism>